<feature type="domain" description="Alpha-L-glutamate ligase-related protein ATP-grasp" evidence="1">
    <location>
        <begin position="71"/>
        <end position="334"/>
    </location>
</feature>
<keyword evidence="3" id="KW-1185">Reference proteome</keyword>
<dbReference type="EMBL" id="QICQ01000005">
    <property type="protein sequence ID" value="PXV83471.1"/>
    <property type="molecule type" value="Genomic_DNA"/>
</dbReference>
<organism evidence="2 3">
    <name type="scientific">Nitrosomonas eutropha</name>
    <dbReference type="NCBI Taxonomy" id="916"/>
    <lineage>
        <taxon>Bacteria</taxon>
        <taxon>Pseudomonadati</taxon>
        <taxon>Pseudomonadota</taxon>
        <taxon>Betaproteobacteria</taxon>
        <taxon>Nitrosomonadales</taxon>
        <taxon>Nitrosomonadaceae</taxon>
        <taxon>Nitrosomonas</taxon>
    </lineage>
</organism>
<reference evidence="2 3" key="1">
    <citation type="submission" date="2018-04" db="EMBL/GenBank/DDBJ databases">
        <title>Active sludge and wastewater microbial communities from Klosterneuburg, Austria.</title>
        <authorList>
            <person name="Wagner M."/>
        </authorList>
    </citation>
    <scope>NUCLEOTIDE SEQUENCE [LARGE SCALE GENOMIC DNA]</scope>
    <source>
        <strain evidence="2 3">Nm 57</strain>
    </source>
</reference>
<dbReference type="Proteomes" id="UP000247780">
    <property type="component" value="Unassembled WGS sequence"/>
</dbReference>
<evidence type="ECO:0000313" key="3">
    <source>
        <dbReference type="Proteomes" id="UP000247780"/>
    </source>
</evidence>
<dbReference type="InterPro" id="IPR039523">
    <property type="entry name" value="RimK-rel_E_lig_ATP-grasp"/>
</dbReference>
<dbReference type="Pfam" id="PF14397">
    <property type="entry name" value="ATPgrasp_ST"/>
    <property type="match status" value="1"/>
</dbReference>
<dbReference type="RefSeq" id="WP_242500209.1">
    <property type="nucleotide sequence ID" value="NZ_FNYF01000007.1"/>
</dbReference>
<sequence>MRLQKLYSAIRQINEVASINHYPKMVSYIRFFQLATSGQYSPVEIFMEDLLNPAWSDEERNGMISKECFLRFQEKINPASHRYLTEDKIAFHHYCTKNNLSVPELVAVFDPNGQSYWENGQKIGTESDLLNGLSFYPFDIIVKPACSCHGEGVFALDFVDGKHCLASNPNLPLSDTFKKAIGKNPDQYILQKRLYSHQALAGLTGNTVLQSLRLITYLDENNQPQLMIRKIKFPKQGSLIDNFAWGINEGRLCLIDQHGIIEKTVRYSHAKRGLVWHDHVEDVNGQKVKFKIPFWEQCVALVLDAQKVFAPLRTIGWDVAVTDDGPYLIEGNIFWDPLKPQEGSMRSICQLLTKLHEPLAR</sequence>
<accession>A0ABX5M8X5</accession>
<evidence type="ECO:0000259" key="1">
    <source>
        <dbReference type="Pfam" id="PF14397"/>
    </source>
</evidence>
<evidence type="ECO:0000313" key="2">
    <source>
        <dbReference type="EMBL" id="PXV83471.1"/>
    </source>
</evidence>
<protein>
    <submittedName>
        <fullName evidence="2">Polysaccharide biosynthesis protein</fullName>
    </submittedName>
</protein>
<proteinExistence type="predicted"/>
<dbReference type="SUPFAM" id="SSF56059">
    <property type="entry name" value="Glutathione synthetase ATP-binding domain-like"/>
    <property type="match status" value="1"/>
</dbReference>
<comment type="caution">
    <text evidence="2">The sequence shown here is derived from an EMBL/GenBank/DDBJ whole genome shotgun (WGS) entry which is preliminary data.</text>
</comment>
<name>A0ABX5M8X5_9PROT</name>
<gene>
    <name evidence="2" type="ORF">C8R14_10576</name>
</gene>